<evidence type="ECO:0000256" key="2">
    <source>
        <dbReference type="ARBA" id="ARBA00022737"/>
    </source>
</evidence>
<reference evidence="5 6" key="1">
    <citation type="journal article" date="2021" name="Sci. Rep.">
        <title>Genome sequencing of the multicellular alga Astrephomene provides insights into convergent evolution of germ-soma differentiation.</title>
        <authorList>
            <person name="Yamashita S."/>
            <person name="Yamamoto K."/>
            <person name="Matsuzaki R."/>
            <person name="Suzuki S."/>
            <person name="Yamaguchi H."/>
            <person name="Hirooka S."/>
            <person name="Minakuchi Y."/>
            <person name="Miyagishima S."/>
            <person name="Kawachi M."/>
            <person name="Toyoda A."/>
            <person name="Nozaki H."/>
        </authorList>
    </citation>
    <scope>NUCLEOTIDE SEQUENCE [LARGE SCALE GENOMIC DNA]</scope>
    <source>
        <strain evidence="5 6">NIES-4017</strain>
    </source>
</reference>
<feature type="compositionally biased region" description="Pro residues" evidence="4">
    <location>
        <begin position="426"/>
        <end position="451"/>
    </location>
</feature>
<feature type="compositionally biased region" description="Gly residues" evidence="4">
    <location>
        <begin position="890"/>
        <end position="906"/>
    </location>
</feature>
<feature type="compositionally biased region" description="Basic and acidic residues" evidence="4">
    <location>
        <begin position="177"/>
        <end position="188"/>
    </location>
</feature>
<feature type="region of interest" description="Disordered" evidence="4">
    <location>
        <begin position="482"/>
        <end position="510"/>
    </location>
</feature>
<sequence length="906" mass="97574">MQLIRMGRFDDASTYAEYYGYGTEKAPQRGGGAWKKLRKLFSKFTAAPETSSTEEPPMDRHASSNFRLYWRSRPADVLRVDQGPLTASVTALRMDQCLAALSAAGYPHRDANAAAEPSPAPARPRQQIPHQPSVMFGEINEEQSYQQQQPTEREDQERRALRMQQLQELKQQAPTGPEHKVQRLDYQPEPKPPLQPRPQFSRQSLLNQPLQLQQAQGTAPSICSGSSRNSSRALHQQQHSLLVRSSEPGGHQQQQQLQRQQQQHQPEEPQHMQQELLPEAPQQEMFAQQPSYDYYNHLEQELLLRQQQQQAGQPEPEQAQEQQPSSYHYQQPNHYQQHDQQQQLQLFQEQQQQQQQPGYPHQYDQQQLDVTNICTLYGWPAADMATANTNTRHRHHPQLPRTPPLPTMLRTLHQATDPIVCHQPPAATPLPQPEPRPPPHPHPPPRPQPHPPDAEGTAGMDRALWQGPMLLMQAAQMLSELDPEGDGMSQRVESERQTEAGGEEGEAAAQARLAVEAWRAFTPAASSTTEAGTEEAQRVYPRPPSSSTLPPPSYMRCFAPRPPPPAAAAVGTPAPLSSRLPPRPTHSHRQLISLSPQTPAPAERPPPSSSGSLPNSAAGVPGGTASDPGPSTGEQLMVRQDSYLRRRTAQTCGGYGGYGSSSSTYPPAGGGAAATSRRALLLAAATDGAAGLRTTVRQLRNSGYGKEVIDGVDGGGAVAMRGSFLTGGGAEGSGGGGGVAIRPQRHTVDGDVTYQRTAFTDGGNKNNNNNNSRQASGNYRFEGAAAQDRSSPQPHYPGAPSVSPVRACGSTRGSSGVSVVSSGLANRVRYDMEARAAAEHAAAAATAVRSGGPLAARPSDSSIQPCWRDLMAEAAAVMDDANAPAVAASSGGGGGGADDTAGAGVG</sequence>
<dbReference type="AlphaFoldDB" id="A0AAD3DWQ8"/>
<keyword evidence="2" id="KW-0677">Repeat</keyword>
<dbReference type="EMBL" id="BMAR01000021">
    <property type="protein sequence ID" value="GFR48053.1"/>
    <property type="molecule type" value="Genomic_DNA"/>
</dbReference>
<proteinExistence type="predicted"/>
<feature type="compositionally biased region" description="Pro residues" evidence="4">
    <location>
        <begin position="598"/>
        <end position="608"/>
    </location>
</feature>
<evidence type="ECO:0000256" key="4">
    <source>
        <dbReference type="SAM" id="MobiDB-lite"/>
    </source>
</evidence>
<name>A0AAD3DWQ8_9CHLO</name>
<evidence type="ECO:0000256" key="1">
    <source>
        <dbReference type="ARBA" id="ARBA00004123"/>
    </source>
</evidence>
<feature type="region of interest" description="Disordered" evidence="4">
    <location>
        <begin position="757"/>
        <end position="776"/>
    </location>
</feature>
<feature type="region of interest" description="Disordered" evidence="4">
    <location>
        <begin position="170"/>
        <end position="272"/>
    </location>
</feature>
<dbReference type="GO" id="GO:0071036">
    <property type="term" value="P:nuclear polyadenylation-dependent snoRNA catabolic process"/>
    <property type="evidence" value="ECO:0007669"/>
    <property type="project" value="TreeGrafter"/>
</dbReference>
<feature type="region of interest" description="Disordered" evidence="4">
    <location>
        <begin position="784"/>
        <end position="818"/>
    </location>
</feature>
<feature type="region of interest" description="Disordered" evidence="4">
    <location>
        <begin position="306"/>
        <end position="362"/>
    </location>
</feature>
<evidence type="ECO:0000313" key="6">
    <source>
        <dbReference type="Proteomes" id="UP001054857"/>
    </source>
</evidence>
<feature type="region of interest" description="Disordered" evidence="4">
    <location>
        <begin position="420"/>
        <end position="459"/>
    </location>
</feature>
<feature type="compositionally biased region" description="Low complexity" evidence="4">
    <location>
        <begin position="251"/>
        <end position="264"/>
    </location>
</feature>
<dbReference type="GO" id="GO:0071031">
    <property type="term" value="P:nuclear mRNA surveillance of mRNA 3'-end processing"/>
    <property type="evidence" value="ECO:0007669"/>
    <property type="project" value="TreeGrafter"/>
</dbReference>
<comment type="caution">
    <text evidence="5">The sequence shown here is derived from an EMBL/GenBank/DDBJ whole genome shotgun (WGS) entry which is preliminary data.</text>
</comment>
<comment type="subcellular location">
    <subcellularLocation>
        <location evidence="1">Nucleus</location>
    </subcellularLocation>
</comment>
<feature type="region of interest" description="Disordered" evidence="4">
    <location>
        <begin position="885"/>
        <end position="906"/>
    </location>
</feature>
<feature type="compositionally biased region" description="Low complexity" evidence="4">
    <location>
        <begin position="197"/>
        <end position="231"/>
    </location>
</feature>
<dbReference type="Proteomes" id="UP001054857">
    <property type="component" value="Unassembled WGS sequence"/>
</dbReference>
<feature type="region of interest" description="Disordered" evidence="4">
    <location>
        <begin position="524"/>
        <end position="634"/>
    </location>
</feature>
<evidence type="ECO:0000313" key="5">
    <source>
        <dbReference type="EMBL" id="GFR48053.1"/>
    </source>
</evidence>
<dbReference type="GO" id="GO:0003723">
    <property type="term" value="F:RNA binding"/>
    <property type="evidence" value="ECO:0007669"/>
    <property type="project" value="TreeGrafter"/>
</dbReference>
<dbReference type="GO" id="GO:0071035">
    <property type="term" value="P:nuclear polyadenylation-dependent rRNA catabolic process"/>
    <property type="evidence" value="ECO:0007669"/>
    <property type="project" value="TreeGrafter"/>
</dbReference>
<gene>
    <name evidence="5" type="ORF">Agub_g9887</name>
</gene>
<dbReference type="PANTHER" id="PTHR46543">
    <property type="entry name" value="ZINC FINGER CCHC DOMAIN-CONTAINING PROTEIN 7"/>
    <property type="match status" value="1"/>
</dbReference>
<dbReference type="GO" id="GO:0071039">
    <property type="term" value="P:nuclear polyadenylation-dependent CUT catabolic process"/>
    <property type="evidence" value="ECO:0007669"/>
    <property type="project" value="TreeGrafter"/>
</dbReference>
<dbReference type="GO" id="GO:0031499">
    <property type="term" value="C:TRAMP complex"/>
    <property type="evidence" value="ECO:0007669"/>
    <property type="project" value="TreeGrafter"/>
</dbReference>
<dbReference type="PANTHER" id="PTHR46543:SF2">
    <property type="entry name" value="AGAP013096-PA"/>
    <property type="match status" value="1"/>
</dbReference>
<dbReference type="InterPro" id="IPR051644">
    <property type="entry name" value="TRAMP_AT-DNA-binding"/>
</dbReference>
<feature type="non-terminal residue" evidence="5">
    <location>
        <position position="1"/>
    </location>
</feature>
<feature type="compositionally biased region" description="Low complexity" evidence="4">
    <location>
        <begin position="567"/>
        <end position="580"/>
    </location>
</feature>
<evidence type="ECO:0000256" key="3">
    <source>
        <dbReference type="ARBA" id="ARBA00023242"/>
    </source>
</evidence>
<accession>A0AAD3DWQ8</accession>
<keyword evidence="3" id="KW-0539">Nucleus</keyword>
<feature type="compositionally biased region" description="Pro residues" evidence="4">
    <location>
        <begin position="541"/>
        <end position="553"/>
    </location>
</feature>
<protein>
    <submittedName>
        <fullName evidence="5">Uncharacterized protein</fullName>
    </submittedName>
</protein>
<keyword evidence="6" id="KW-1185">Reference proteome</keyword>
<dbReference type="GO" id="GO:0071038">
    <property type="term" value="P:TRAMP-dependent tRNA surveillance pathway"/>
    <property type="evidence" value="ECO:0007669"/>
    <property type="project" value="TreeGrafter"/>
</dbReference>
<dbReference type="GO" id="GO:0071037">
    <property type="term" value="P:nuclear polyadenylation-dependent snRNA catabolic process"/>
    <property type="evidence" value="ECO:0007669"/>
    <property type="project" value="TreeGrafter"/>
</dbReference>
<organism evidence="5 6">
    <name type="scientific">Astrephomene gubernaculifera</name>
    <dbReference type="NCBI Taxonomy" id="47775"/>
    <lineage>
        <taxon>Eukaryota</taxon>
        <taxon>Viridiplantae</taxon>
        <taxon>Chlorophyta</taxon>
        <taxon>core chlorophytes</taxon>
        <taxon>Chlorophyceae</taxon>
        <taxon>CS clade</taxon>
        <taxon>Chlamydomonadales</taxon>
        <taxon>Astrephomenaceae</taxon>
        <taxon>Astrephomene</taxon>
    </lineage>
</organism>